<dbReference type="Proteomes" id="UP000019141">
    <property type="component" value="Unassembled WGS sequence"/>
</dbReference>
<dbReference type="Pfam" id="PF00378">
    <property type="entry name" value="ECH_1"/>
    <property type="match status" value="1"/>
</dbReference>
<dbReference type="CDD" id="cd06558">
    <property type="entry name" value="crotonase-like"/>
    <property type="match status" value="1"/>
</dbReference>
<dbReference type="EMBL" id="AZHW01000413">
    <property type="protein sequence ID" value="ETW99689.1"/>
    <property type="molecule type" value="Genomic_DNA"/>
</dbReference>
<dbReference type="GO" id="GO:0003824">
    <property type="term" value="F:catalytic activity"/>
    <property type="evidence" value="ECO:0007669"/>
    <property type="project" value="InterPro"/>
</dbReference>
<keyword evidence="4" id="KW-1185">Reference proteome</keyword>
<organism evidence="3 4">
    <name type="scientific">Entotheonella factor</name>
    <dbReference type="NCBI Taxonomy" id="1429438"/>
    <lineage>
        <taxon>Bacteria</taxon>
        <taxon>Pseudomonadati</taxon>
        <taxon>Nitrospinota/Tectimicrobiota group</taxon>
        <taxon>Candidatus Tectimicrobiota</taxon>
        <taxon>Candidatus Entotheonellia</taxon>
        <taxon>Candidatus Entotheonellales</taxon>
        <taxon>Candidatus Entotheonellaceae</taxon>
        <taxon>Candidatus Entotheonella</taxon>
    </lineage>
</organism>
<dbReference type="PANTHER" id="PTHR11941">
    <property type="entry name" value="ENOYL-COA HYDRATASE-RELATED"/>
    <property type="match status" value="1"/>
</dbReference>
<dbReference type="Gene3D" id="3.90.226.10">
    <property type="entry name" value="2-enoyl-CoA Hydratase, Chain A, domain 1"/>
    <property type="match status" value="1"/>
</dbReference>
<dbReference type="InterPro" id="IPR001753">
    <property type="entry name" value="Enoyl-CoA_hydra/iso"/>
</dbReference>
<dbReference type="AlphaFoldDB" id="W4LP90"/>
<name>W4LP90_ENTF1</name>
<reference evidence="3 4" key="1">
    <citation type="journal article" date="2014" name="Nature">
        <title>An environmental bacterial taxon with a large and distinct metabolic repertoire.</title>
        <authorList>
            <person name="Wilson M.C."/>
            <person name="Mori T."/>
            <person name="Ruckert C."/>
            <person name="Uria A.R."/>
            <person name="Helf M.J."/>
            <person name="Takada K."/>
            <person name="Gernert C."/>
            <person name="Steffens U.A."/>
            <person name="Heycke N."/>
            <person name="Schmitt S."/>
            <person name="Rinke C."/>
            <person name="Helfrich E.J."/>
            <person name="Brachmann A.O."/>
            <person name="Gurgui C."/>
            <person name="Wakimoto T."/>
            <person name="Kracht M."/>
            <person name="Crusemann M."/>
            <person name="Hentschel U."/>
            <person name="Abe I."/>
            <person name="Matsunaga S."/>
            <person name="Kalinowski J."/>
            <person name="Takeyama H."/>
            <person name="Piel J."/>
        </authorList>
    </citation>
    <scope>NUCLEOTIDE SEQUENCE [LARGE SCALE GENOMIC DNA]</scope>
    <source>
        <strain evidence="4">TSY1</strain>
    </source>
</reference>
<proteinExistence type="inferred from homology"/>
<dbReference type="HOGENOM" id="CLU_009834_7_6_7"/>
<comment type="caution">
    <text evidence="3">The sequence shown here is derived from an EMBL/GenBank/DDBJ whole genome shotgun (WGS) entry which is preliminary data.</text>
</comment>
<dbReference type="GO" id="GO:0006635">
    <property type="term" value="P:fatty acid beta-oxidation"/>
    <property type="evidence" value="ECO:0007669"/>
    <property type="project" value="TreeGrafter"/>
</dbReference>
<evidence type="ECO:0008006" key="5">
    <source>
        <dbReference type="Google" id="ProtNLM"/>
    </source>
</evidence>
<comment type="similarity">
    <text evidence="1 2">Belongs to the enoyl-CoA hydratase/isomerase family.</text>
</comment>
<accession>W4LP90</accession>
<dbReference type="SUPFAM" id="SSF52096">
    <property type="entry name" value="ClpP/crotonase"/>
    <property type="match status" value="1"/>
</dbReference>
<dbReference type="PROSITE" id="PS00166">
    <property type="entry name" value="ENOYL_COA_HYDRATASE"/>
    <property type="match status" value="1"/>
</dbReference>
<evidence type="ECO:0000313" key="3">
    <source>
        <dbReference type="EMBL" id="ETW99689.1"/>
    </source>
</evidence>
<dbReference type="InterPro" id="IPR018376">
    <property type="entry name" value="Enoyl-CoA_hyd/isom_CS"/>
</dbReference>
<sequence length="250" mass="27194">MDLIEVRQEGPVRTITLNRPEKSNAMTSEMLLSFHDAFKAEPNAEERVTVIRSTGRVFCAGRDLREQTSGGRRIDVEPIFHDIETYPLPVIAVVQGAAIAGGCEMALHCDFVVASESASFGMSLAQIGLAPSWFLAKKLLEVAGPVGAREILLLGDPLSAEHMHRLGMIARVAPPDQLEPTAQALIDRLIANAPLSLRAIKTTLVREMAFRDGIAHDDIDALVLAARTSQDAMEGMMARVEKRAANFRGQ</sequence>
<dbReference type="InterPro" id="IPR029045">
    <property type="entry name" value="ClpP/crotonase-like_dom_sf"/>
</dbReference>
<evidence type="ECO:0000313" key="4">
    <source>
        <dbReference type="Proteomes" id="UP000019141"/>
    </source>
</evidence>
<gene>
    <name evidence="3" type="ORF">ETSY1_14085</name>
</gene>
<protein>
    <recommendedName>
        <fullName evidence="5">Enoyl-CoA hydratase</fullName>
    </recommendedName>
</protein>
<dbReference type="PANTHER" id="PTHR11941:SF54">
    <property type="entry name" value="ENOYL-COA HYDRATASE, MITOCHONDRIAL"/>
    <property type="match status" value="1"/>
</dbReference>
<evidence type="ECO:0000256" key="2">
    <source>
        <dbReference type="RuleBase" id="RU003707"/>
    </source>
</evidence>
<evidence type="ECO:0000256" key="1">
    <source>
        <dbReference type="ARBA" id="ARBA00005254"/>
    </source>
</evidence>